<dbReference type="RefSeq" id="WP_073366660.1">
    <property type="nucleotide sequence ID" value="NZ_FNTL01000004.1"/>
</dbReference>
<protein>
    <submittedName>
        <fullName evidence="1">Sulfur carrier protein</fullName>
    </submittedName>
</protein>
<dbReference type="InterPro" id="IPR010035">
    <property type="entry name" value="Thi_S"/>
</dbReference>
<dbReference type="CDD" id="cd00565">
    <property type="entry name" value="Ubl_ThiS"/>
    <property type="match status" value="1"/>
</dbReference>
<sequence>MRITVNGEVHDLPDPCLVEELMVRLELPDRGVALAVNGTMLPRSQWTTSVEDGWTVEVLTAVQGG</sequence>
<dbReference type="InterPro" id="IPR003749">
    <property type="entry name" value="ThiS/MoaD-like"/>
</dbReference>
<dbReference type="PANTHER" id="PTHR34472:SF1">
    <property type="entry name" value="SULFUR CARRIER PROTEIN THIS"/>
    <property type="match status" value="1"/>
</dbReference>
<evidence type="ECO:0000313" key="2">
    <source>
        <dbReference type="Proteomes" id="UP000183407"/>
    </source>
</evidence>
<dbReference type="InterPro" id="IPR016155">
    <property type="entry name" value="Mopterin_synth/thiamin_S_b"/>
</dbReference>
<dbReference type="EMBL" id="FNTL01000004">
    <property type="protein sequence ID" value="SED88566.1"/>
    <property type="molecule type" value="Genomic_DNA"/>
</dbReference>
<dbReference type="NCBIfam" id="TIGR01683">
    <property type="entry name" value="thiS"/>
    <property type="match status" value="1"/>
</dbReference>
<dbReference type="SUPFAM" id="SSF54285">
    <property type="entry name" value="MoaD/ThiS"/>
    <property type="match status" value="1"/>
</dbReference>
<evidence type="ECO:0000313" key="1">
    <source>
        <dbReference type="EMBL" id="SED88566.1"/>
    </source>
</evidence>
<dbReference type="Proteomes" id="UP000183407">
    <property type="component" value="Unassembled WGS sequence"/>
</dbReference>
<dbReference type="OrthoDB" id="163636at2"/>
<dbReference type="AlphaFoldDB" id="A0A1H5EBZ8"/>
<dbReference type="Pfam" id="PF02597">
    <property type="entry name" value="ThiS"/>
    <property type="match status" value="1"/>
</dbReference>
<organism evidence="1 2">
    <name type="scientific">Rhodococcus jostii</name>
    <dbReference type="NCBI Taxonomy" id="132919"/>
    <lineage>
        <taxon>Bacteria</taxon>
        <taxon>Bacillati</taxon>
        <taxon>Actinomycetota</taxon>
        <taxon>Actinomycetes</taxon>
        <taxon>Mycobacteriales</taxon>
        <taxon>Nocardiaceae</taxon>
        <taxon>Rhodococcus</taxon>
    </lineage>
</organism>
<gene>
    <name evidence="1" type="ORF">SAMN04490220_5912</name>
</gene>
<proteinExistence type="predicted"/>
<name>A0A1H5EBZ8_RHOJO</name>
<dbReference type="PANTHER" id="PTHR34472">
    <property type="entry name" value="SULFUR CARRIER PROTEIN THIS"/>
    <property type="match status" value="1"/>
</dbReference>
<reference evidence="2" key="1">
    <citation type="submission" date="2016-10" db="EMBL/GenBank/DDBJ databases">
        <authorList>
            <person name="Varghese N."/>
        </authorList>
    </citation>
    <scope>NUCLEOTIDE SEQUENCE [LARGE SCALE GENOMIC DNA]</scope>
    <source>
        <strain evidence="2">DSM 44719</strain>
    </source>
</reference>
<dbReference type="Gene3D" id="3.10.20.30">
    <property type="match status" value="1"/>
</dbReference>
<dbReference type="InterPro" id="IPR012675">
    <property type="entry name" value="Beta-grasp_dom_sf"/>
</dbReference>
<accession>A0A1H5EBZ8</accession>